<keyword evidence="2" id="KW-1185">Reference proteome</keyword>
<name>A0A4C1W1P8_EUMVA</name>
<comment type="caution">
    <text evidence="1">The sequence shown here is derived from an EMBL/GenBank/DDBJ whole genome shotgun (WGS) entry which is preliminary data.</text>
</comment>
<evidence type="ECO:0000313" key="1">
    <source>
        <dbReference type="EMBL" id="GBP44094.1"/>
    </source>
</evidence>
<sequence>MTFRCRPSFQTISNEGRTWPALLTIGPLSSSDILFLPKGPAVHLPIFWITCQDRDQSGPAVHAGVASPHTRVFVAVRPLAAYVLTYETVDGAAAVRSRRCIVWYVSSRQAYCDEYACGRGAWPGYRHLACIRKAVGAFCKAVGAFVKLLVHPFESKKLRFIVENLYTARRLYHVVRKSRAQPPCDSPERRAASLRPAEAAAPNSNVVKLIVQFLTLIFLL</sequence>
<dbReference type="AlphaFoldDB" id="A0A4C1W1P8"/>
<dbReference type="Proteomes" id="UP000299102">
    <property type="component" value="Unassembled WGS sequence"/>
</dbReference>
<accession>A0A4C1W1P8</accession>
<reference evidence="1 2" key="1">
    <citation type="journal article" date="2019" name="Commun. Biol.">
        <title>The bagworm genome reveals a unique fibroin gene that provides high tensile strength.</title>
        <authorList>
            <person name="Kono N."/>
            <person name="Nakamura H."/>
            <person name="Ohtoshi R."/>
            <person name="Tomita M."/>
            <person name="Numata K."/>
            <person name="Arakawa K."/>
        </authorList>
    </citation>
    <scope>NUCLEOTIDE SEQUENCE [LARGE SCALE GENOMIC DNA]</scope>
</reference>
<dbReference type="EMBL" id="BGZK01000446">
    <property type="protein sequence ID" value="GBP44094.1"/>
    <property type="molecule type" value="Genomic_DNA"/>
</dbReference>
<gene>
    <name evidence="1" type="ORF">EVAR_85248_1</name>
</gene>
<proteinExistence type="predicted"/>
<organism evidence="1 2">
    <name type="scientific">Eumeta variegata</name>
    <name type="common">Bagworm moth</name>
    <name type="synonym">Eumeta japonica</name>
    <dbReference type="NCBI Taxonomy" id="151549"/>
    <lineage>
        <taxon>Eukaryota</taxon>
        <taxon>Metazoa</taxon>
        <taxon>Ecdysozoa</taxon>
        <taxon>Arthropoda</taxon>
        <taxon>Hexapoda</taxon>
        <taxon>Insecta</taxon>
        <taxon>Pterygota</taxon>
        <taxon>Neoptera</taxon>
        <taxon>Endopterygota</taxon>
        <taxon>Lepidoptera</taxon>
        <taxon>Glossata</taxon>
        <taxon>Ditrysia</taxon>
        <taxon>Tineoidea</taxon>
        <taxon>Psychidae</taxon>
        <taxon>Oiketicinae</taxon>
        <taxon>Eumeta</taxon>
    </lineage>
</organism>
<protein>
    <submittedName>
        <fullName evidence="1">Uncharacterized protein</fullName>
    </submittedName>
</protein>
<evidence type="ECO:0000313" key="2">
    <source>
        <dbReference type="Proteomes" id="UP000299102"/>
    </source>
</evidence>